<feature type="region of interest" description="Disordered" evidence="6">
    <location>
        <begin position="331"/>
        <end position="358"/>
    </location>
</feature>
<name>A0A8K0EZS2_BRALA</name>
<dbReference type="InterPro" id="IPR036388">
    <property type="entry name" value="WH-like_DNA-bd_sf"/>
</dbReference>
<dbReference type="InterPro" id="IPR036390">
    <property type="entry name" value="WH_DNA-bd_sf"/>
</dbReference>
<dbReference type="Gene3D" id="1.10.10.10">
    <property type="entry name" value="Winged helix-like DNA-binding domain superfamily/Winged helix DNA-binding domain"/>
    <property type="match status" value="1"/>
</dbReference>
<dbReference type="EMBL" id="OV696692">
    <property type="protein sequence ID" value="CAH1269147.1"/>
    <property type="molecule type" value="Genomic_DNA"/>
</dbReference>
<dbReference type="SUPFAM" id="SSF46785">
    <property type="entry name" value="Winged helix' DNA-binding domain"/>
    <property type="match status" value="1"/>
</dbReference>
<dbReference type="GO" id="GO:0003700">
    <property type="term" value="F:DNA-binding transcription factor activity"/>
    <property type="evidence" value="ECO:0007669"/>
    <property type="project" value="InterPro"/>
</dbReference>
<evidence type="ECO:0000256" key="2">
    <source>
        <dbReference type="ARBA" id="ARBA00006403"/>
    </source>
</evidence>
<evidence type="ECO:0000313" key="9">
    <source>
        <dbReference type="Proteomes" id="UP000838412"/>
    </source>
</evidence>
<feature type="compositionally biased region" description="Polar residues" evidence="6">
    <location>
        <begin position="276"/>
        <end position="307"/>
    </location>
</feature>
<dbReference type="InterPro" id="IPR000232">
    <property type="entry name" value="HSF_DNA-bd"/>
</dbReference>
<dbReference type="PANTHER" id="PTHR10015">
    <property type="entry name" value="HEAT SHOCK TRANSCRIPTION FACTOR"/>
    <property type="match status" value="1"/>
</dbReference>
<evidence type="ECO:0000259" key="7">
    <source>
        <dbReference type="SMART" id="SM00415"/>
    </source>
</evidence>
<organism evidence="8 9">
    <name type="scientific">Branchiostoma lanceolatum</name>
    <name type="common">Common lancelet</name>
    <name type="synonym">Amphioxus lanceolatum</name>
    <dbReference type="NCBI Taxonomy" id="7740"/>
    <lineage>
        <taxon>Eukaryota</taxon>
        <taxon>Metazoa</taxon>
        <taxon>Chordata</taxon>
        <taxon>Cephalochordata</taxon>
        <taxon>Leptocardii</taxon>
        <taxon>Amphioxiformes</taxon>
        <taxon>Branchiostomatidae</taxon>
        <taxon>Branchiostoma</taxon>
    </lineage>
</organism>
<evidence type="ECO:0000256" key="6">
    <source>
        <dbReference type="SAM" id="MobiDB-lite"/>
    </source>
</evidence>
<proteinExistence type="inferred from homology"/>
<dbReference type="GO" id="GO:0043565">
    <property type="term" value="F:sequence-specific DNA binding"/>
    <property type="evidence" value="ECO:0007669"/>
    <property type="project" value="InterPro"/>
</dbReference>
<sequence>MALLGGLKFPEVLWRIVNDDRFASIYWSENGTSVVVREQDFIEEVLESEGEKKVFQTNSFASFIRNLNFYGFACRRIATENETAVHSCFCPYFQRDRPELRCRVSRGPNSRRWMALFDADGKPKEGVKGLLDDLTNTGNKRRSLFTDVRRGEDLAAKFVRIAPKSSTSAALLLGEHNITVPKLLQEPAIQPRRLSSLRPPSPSLKKLVHDALEIPTTQPMMAQPYVLMPQQQQQSSQPPPIVYMLPIVIPQGPVEMATTAVQTPGTFSRAMQDSFTTSNVFTQTPMSSQRDLPKTSTPQEDSPTDMPTASEGRPVKTSTCDDAVLQMTCEDDALTPAQDKLPTSRPGKVVRRATRNQARTARVVMQPIEEESGREL</sequence>
<reference evidence="8" key="1">
    <citation type="submission" date="2022-01" db="EMBL/GenBank/DDBJ databases">
        <authorList>
            <person name="Braso-Vives M."/>
        </authorList>
    </citation>
    <scope>NUCLEOTIDE SEQUENCE</scope>
</reference>
<evidence type="ECO:0000256" key="4">
    <source>
        <dbReference type="ARBA" id="ARBA00023242"/>
    </source>
</evidence>
<evidence type="ECO:0000256" key="5">
    <source>
        <dbReference type="RuleBase" id="RU004020"/>
    </source>
</evidence>
<keyword evidence="4" id="KW-0539">Nucleus</keyword>
<evidence type="ECO:0000256" key="1">
    <source>
        <dbReference type="ARBA" id="ARBA00004123"/>
    </source>
</evidence>
<feature type="region of interest" description="Disordered" evidence="6">
    <location>
        <begin position="276"/>
        <end position="317"/>
    </location>
</feature>
<comment type="similarity">
    <text evidence="2 5">Belongs to the HSF family.</text>
</comment>
<evidence type="ECO:0000313" key="8">
    <source>
        <dbReference type="EMBL" id="CAH1269147.1"/>
    </source>
</evidence>
<dbReference type="Pfam" id="PF00447">
    <property type="entry name" value="HSF_DNA-bind"/>
    <property type="match status" value="1"/>
</dbReference>
<comment type="subcellular location">
    <subcellularLocation>
        <location evidence="1">Nucleus</location>
    </subcellularLocation>
</comment>
<gene>
    <name evidence="8" type="primary">HSFY1</name>
    <name evidence="8" type="ORF">BLAG_LOCUS21884</name>
</gene>
<accession>A0A8K0EZS2</accession>
<dbReference type="PANTHER" id="PTHR10015:SF465">
    <property type="entry name" value="HSF-TYPE DNA-BINDING DOMAIN-CONTAINING PROTEIN"/>
    <property type="match status" value="1"/>
</dbReference>
<evidence type="ECO:0000256" key="3">
    <source>
        <dbReference type="ARBA" id="ARBA00023125"/>
    </source>
</evidence>
<keyword evidence="9" id="KW-1185">Reference proteome</keyword>
<protein>
    <submittedName>
        <fullName evidence="8">HSFY1 protein</fullName>
    </submittedName>
</protein>
<dbReference type="SMART" id="SM00415">
    <property type="entry name" value="HSF"/>
    <property type="match status" value="1"/>
</dbReference>
<dbReference type="AlphaFoldDB" id="A0A8K0EZS2"/>
<dbReference type="Proteomes" id="UP000838412">
    <property type="component" value="Chromosome 7"/>
</dbReference>
<keyword evidence="3" id="KW-0238">DNA-binding</keyword>
<dbReference type="GO" id="GO:0005634">
    <property type="term" value="C:nucleus"/>
    <property type="evidence" value="ECO:0007669"/>
    <property type="project" value="UniProtKB-SubCell"/>
</dbReference>
<dbReference type="OrthoDB" id="6418155at2759"/>
<feature type="domain" description="HSF-type DNA-binding" evidence="7">
    <location>
        <begin position="5"/>
        <end position="107"/>
    </location>
</feature>